<dbReference type="InterPro" id="IPR009057">
    <property type="entry name" value="Homeodomain-like_sf"/>
</dbReference>
<evidence type="ECO:0000256" key="1">
    <source>
        <dbReference type="ARBA" id="ARBA00023015"/>
    </source>
</evidence>
<keyword evidence="3" id="KW-0804">Transcription</keyword>
<evidence type="ECO:0000313" key="7">
    <source>
        <dbReference type="Proteomes" id="UP001060919"/>
    </source>
</evidence>
<dbReference type="Pfam" id="PF00440">
    <property type="entry name" value="TetR_N"/>
    <property type="match status" value="1"/>
</dbReference>
<accession>A0A916DUS1</accession>
<dbReference type="RefSeq" id="WP_264788868.1">
    <property type="nucleotide sequence ID" value="NZ_AP026867.1"/>
</dbReference>
<keyword evidence="1" id="KW-0805">Transcription regulation</keyword>
<evidence type="ECO:0000256" key="2">
    <source>
        <dbReference type="ARBA" id="ARBA00023125"/>
    </source>
</evidence>
<dbReference type="SUPFAM" id="SSF46689">
    <property type="entry name" value="Homeodomain-like"/>
    <property type="match status" value="1"/>
</dbReference>
<dbReference type="PANTHER" id="PTHR47506">
    <property type="entry name" value="TRANSCRIPTIONAL REGULATORY PROTEIN"/>
    <property type="match status" value="1"/>
</dbReference>
<keyword evidence="2 4" id="KW-0238">DNA-binding</keyword>
<dbReference type="Gene3D" id="1.10.357.10">
    <property type="entry name" value="Tetracycline Repressor, domain 2"/>
    <property type="match status" value="1"/>
</dbReference>
<sequence length="201" mass="22550">MARKSAETSLYILEKVAPIFNKQGYMGTSMKAITDAVGLTKGAIYGNFENKEELAIQAFNYNVRKVMNQVSAKVEAKNSPLEKLFAITDFYRNYLKFTVPNGGCPILNIGVDANNQNERLLERVRTVIHKLEKSMVVILLAGIQAGEIKADIDADHYGRRLFTMIQGSVFMTLTLDDKRYVAEMMDSIDRMIHSEIKAAST</sequence>
<organism evidence="6 7">
    <name type="scientific">Aureispira anguillae</name>
    <dbReference type="NCBI Taxonomy" id="2864201"/>
    <lineage>
        <taxon>Bacteria</taxon>
        <taxon>Pseudomonadati</taxon>
        <taxon>Bacteroidota</taxon>
        <taxon>Saprospiria</taxon>
        <taxon>Saprospirales</taxon>
        <taxon>Saprospiraceae</taxon>
        <taxon>Aureispira</taxon>
    </lineage>
</organism>
<dbReference type="InterPro" id="IPR001647">
    <property type="entry name" value="HTH_TetR"/>
</dbReference>
<proteinExistence type="predicted"/>
<evidence type="ECO:0000256" key="3">
    <source>
        <dbReference type="ARBA" id="ARBA00023163"/>
    </source>
</evidence>
<dbReference type="GO" id="GO:0003677">
    <property type="term" value="F:DNA binding"/>
    <property type="evidence" value="ECO:0007669"/>
    <property type="project" value="UniProtKB-UniRule"/>
</dbReference>
<name>A0A916DUS1_9BACT</name>
<dbReference type="PROSITE" id="PS50977">
    <property type="entry name" value="HTH_TETR_2"/>
    <property type="match status" value="1"/>
</dbReference>
<dbReference type="InterPro" id="IPR011075">
    <property type="entry name" value="TetR_C"/>
</dbReference>
<dbReference type="Proteomes" id="UP001060919">
    <property type="component" value="Chromosome"/>
</dbReference>
<dbReference type="SUPFAM" id="SSF48498">
    <property type="entry name" value="Tetracyclin repressor-like, C-terminal domain"/>
    <property type="match status" value="1"/>
</dbReference>
<protein>
    <submittedName>
        <fullName evidence="6">TetR/AcrR family transcriptional regulator</fullName>
    </submittedName>
</protein>
<dbReference type="Pfam" id="PF16925">
    <property type="entry name" value="TetR_C_13"/>
    <property type="match status" value="1"/>
</dbReference>
<dbReference type="KEGG" id="aup:AsAng_0043500"/>
<evidence type="ECO:0000259" key="5">
    <source>
        <dbReference type="PROSITE" id="PS50977"/>
    </source>
</evidence>
<feature type="DNA-binding region" description="H-T-H motif" evidence="4">
    <location>
        <begin position="29"/>
        <end position="48"/>
    </location>
</feature>
<dbReference type="InterPro" id="IPR036271">
    <property type="entry name" value="Tet_transcr_reg_TetR-rel_C_sf"/>
</dbReference>
<dbReference type="PRINTS" id="PR00455">
    <property type="entry name" value="HTHTETR"/>
</dbReference>
<gene>
    <name evidence="6" type="ORF">AsAng_0043500</name>
</gene>
<evidence type="ECO:0000256" key="4">
    <source>
        <dbReference type="PROSITE-ProRule" id="PRU00335"/>
    </source>
</evidence>
<feature type="domain" description="HTH tetR-type" evidence="5">
    <location>
        <begin position="6"/>
        <end position="66"/>
    </location>
</feature>
<keyword evidence="7" id="KW-1185">Reference proteome</keyword>
<reference evidence="6" key="1">
    <citation type="submission" date="2022-09" db="EMBL/GenBank/DDBJ databases">
        <title>Aureispira anguillicida sp. nov., isolated from Leptocephalus of Japanese eel Anguilla japonica.</title>
        <authorList>
            <person name="Yuasa K."/>
            <person name="Mekata T."/>
            <person name="Ikunari K."/>
        </authorList>
    </citation>
    <scope>NUCLEOTIDE SEQUENCE</scope>
    <source>
        <strain evidence="6">EL160426</strain>
    </source>
</reference>
<dbReference type="AlphaFoldDB" id="A0A916DUS1"/>
<dbReference type="EMBL" id="AP026867">
    <property type="protein sequence ID" value="BDS13611.1"/>
    <property type="molecule type" value="Genomic_DNA"/>
</dbReference>
<dbReference type="PANTHER" id="PTHR47506:SF3">
    <property type="entry name" value="HTH-TYPE TRANSCRIPTIONAL REGULATOR LMRA"/>
    <property type="match status" value="1"/>
</dbReference>
<evidence type="ECO:0000313" key="6">
    <source>
        <dbReference type="EMBL" id="BDS13611.1"/>
    </source>
</evidence>